<evidence type="ECO:0000313" key="3">
    <source>
        <dbReference type="Proteomes" id="UP000327157"/>
    </source>
</evidence>
<sequence length="104" mass="11550">MDARLTALEFFINARFTSLESTIVVALSGHVMAMDTKLAIGFEQFQCELAYTGGGTSSRDTHASNVELMVLPLILTEEADRHSLDTPRHHWHENFDGGGFTPRL</sequence>
<name>A0A5N5GSH2_9ROSA</name>
<dbReference type="GO" id="GO:0007218">
    <property type="term" value="P:neuropeptide signaling pathway"/>
    <property type="evidence" value="ECO:0007669"/>
    <property type="project" value="InterPro"/>
</dbReference>
<accession>A0A5N5GSH2</accession>
<dbReference type="EMBL" id="SMOL01000401">
    <property type="protein sequence ID" value="KAB2617623.1"/>
    <property type="molecule type" value="Genomic_DNA"/>
</dbReference>
<reference evidence="2 3" key="3">
    <citation type="submission" date="2019-11" db="EMBL/GenBank/DDBJ databases">
        <title>A de novo genome assembly of a pear dwarfing rootstock.</title>
        <authorList>
            <person name="Wang F."/>
            <person name="Wang J."/>
            <person name="Li S."/>
            <person name="Zhang Y."/>
            <person name="Fang M."/>
            <person name="Ma L."/>
            <person name="Zhao Y."/>
            <person name="Jiang S."/>
        </authorList>
    </citation>
    <scope>NUCLEOTIDE SEQUENCE [LARGE SCALE GENOMIC DNA]</scope>
    <source>
        <strain evidence="2">S2</strain>
        <tissue evidence="2">Leaf</tissue>
    </source>
</reference>
<comment type="caution">
    <text evidence="2">The sequence shown here is derived from an EMBL/GenBank/DDBJ whole genome shotgun (WGS) entry which is preliminary data.</text>
</comment>
<dbReference type="PROSITE" id="PS00539">
    <property type="entry name" value="PYROKININ"/>
    <property type="match status" value="1"/>
</dbReference>
<dbReference type="Proteomes" id="UP000327157">
    <property type="component" value="Chromosome 15"/>
</dbReference>
<dbReference type="InterPro" id="IPR001484">
    <property type="entry name" value="Pyrokinin_CS"/>
</dbReference>
<keyword evidence="3" id="KW-1185">Reference proteome</keyword>
<gene>
    <name evidence="2" type="ORF">D8674_013492</name>
</gene>
<reference evidence="2 3" key="1">
    <citation type="submission" date="2019-09" db="EMBL/GenBank/DDBJ databases">
        <authorList>
            <person name="Ou C."/>
        </authorList>
    </citation>
    <scope>NUCLEOTIDE SEQUENCE [LARGE SCALE GENOMIC DNA]</scope>
    <source>
        <strain evidence="2">S2</strain>
        <tissue evidence="2">Leaf</tissue>
    </source>
</reference>
<evidence type="ECO:0000313" key="2">
    <source>
        <dbReference type="EMBL" id="KAB2617623.1"/>
    </source>
</evidence>
<reference evidence="3" key="2">
    <citation type="submission" date="2019-10" db="EMBL/GenBank/DDBJ databases">
        <title>A de novo genome assembly of a pear dwarfing rootstock.</title>
        <authorList>
            <person name="Wang F."/>
            <person name="Wang J."/>
            <person name="Li S."/>
            <person name="Zhang Y."/>
            <person name="Fang M."/>
            <person name="Ma L."/>
            <person name="Zhao Y."/>
            <person name="Jiang S."/>
        </authorList>
    </citation>
    <scope>NUCLEOTIDE SEQUENCE [LARGE SCALE GENOMIC DNA]</scope>
</reference>
<dbReference type="AlphaFoldDB" id="A0A5N5GSH2"/>
<comment type="similarity">
    <text evidence="1">Belongs to the pyrokinin family.</text>
</comment>
<dbReference type="GO" id="GO:0005184">
    <property type="term" value="F:neuropeptide hormone activity"/>
    <property type="evidence" value="ECO:0007669"/>
    <property type="project" value="InterPro"/>
</dbReference>
<evidence type="ECO:0000256" key="1">
    <source>
        <dbReference type="ARBA" id="ARBA00007714"/>
    </source>
</evidence>
<organism evidence="2 3">
    <name type="scientific">Pyrus ussuriensis x Pyrus communis</name>
    <dbReference type="NCBI Taxonomy" id="2448454"/>
    <lineage>
        <taxon>Eukaryota</taxon>
        <taxon>Viridiplantae</taxon>
        <taxon>Streptophyta</taxon>
        <taxon>Embryophyta</taxon>
        <taxon>Tracheophyta</taxon>
        <taxon>Spermatophyta</taxon>
        <taxon>Magnoliopsida</taxon>
        <taxon>eudicotyledons</taxon>
        <taxon>Gunneridae</taxon>
        <taxon>Pentapetalae</taxon>
        <taxon>rosids</taxon>
        <taxon>fabids</taxon>
        <taxon>Rosales</taxon>
        <taxon>Rosaceae</taxon>
        <taxon>Amygdaloideae</taxon>
        <taxon>Maleae</taxon>
        <taxon>Pyrus</taxon>
    </lineage>
</organism>
<proteinExistence type="inferred from homology"/>
<protein>
    <submittedName>
        <fullName evidence="2">Uncharacterized protein</fullName>
    </submittedName>
</protein>